<protein>
    <submittedName>
        <fullName evidence="7">YihY family inner membrane protein</fullName>
    </submittedName>
</protein>
<evidence type="ECO:0000256" key="5">
    <source>
        <dbReference type="ARBA" id="ARBA00023136"/>
    </source>
</evidence>
<evidence type="ECO:0000256" key="4">
    <source>
        <dbReference type="ARBA" id="ARBA00022989"/>
    </source>
</evidence>
<dbReference type="PANTHER" id="PTHR30213:SF0">
    <property type="entry name" value="UPF0761 MEMBRANE PROTEIN YIHY"/>
    <property type="match status" value="1"/>
</dbReference>
<feature type="transmembrane region" description="Helical" evidence="6">
    <location>
        <begin position="235"/>
        <end position="256"/>
    </location>
</feature>
<feature type="transmembrane region" description="Helical" evidence="6">
    <location>
        <begin position="164"/>
        <end position="189"/>
    </location>
</feature>
<feature type="transmembrane region" description="Helical" evidence="6">
    <location>
        <begin position="131"/>
        <end position="152"/>
    </location>
</feature>
<name>A0ABT7HS30_9BACT</name>
<comment type="subcellular location">
    <subcellularLocation>
        <location evidence="1">Cell membrane</location>
        <topology evidence="1">Multi-pass membrane protein</topology>
    </subcellularLocation>
</comment>
<evidence type="ECO:0000256" key="6">
    <source>
        <dbReference type="SAM" id="Phobius"/>
    </source>
</evidence>
<dbReference type="Pfam" id="PF03631">
    <property type="entry name" value="Virul_fac_BrkB"/>
    <property type="match status" value="1"/>
</dbReference>
<proteinExistence type="predicted"/>
<dbReference type="PIRSF" id="PIRSF035875">
    <property type="entry name" value="RNase_BN"/>
    <property type="match status" value="1"/>
</dbReference>
<feature type="transmembrane region" description="Helical" evidence="6">
    <location>
        <begin position="201"/>
        <end position="223"/>
    </location>
</feature>
<keyword evidence="5 6" id="KW-0472">Membrane</keyword>
<dbReference type="RefSeq" id="WP_284938458.1">
    <property type="nucleotide sequence ID" value="NZ_JANURM010000019.1"/>
</dbReference>
<dbReference type="NCBIfam" id="TIGR00765">
    <property type="entry name" value="yihY_not_rbn"/>
    <property type="match status" value="1"/>
</dbReference>
<reference evidence="7" key="1">
    <citation type="submission" date="2022-08" db="EMBL/GenBank/DDBJ databases">
        <authorList>
            <person name="Wang H."/>
        </authorList>
    </citation>
    <scope>NUCLEOTIDE SEQUENCE</scope>
    <source>
        <strain evidence="7">PS10</strain>
    </source>
</reference>
<keyword evidence="8" id="KW-1185">Reference proteome</keyword>
<evidence type="ECO:0000256" key="1">
    <source>
        <dbReference type="ARBA" id="ARBA00004651"/>
    </source>
</evidence>
<organism evidence="7 8">
    <name type="scientific">Campylobacter gastrosuis</name>
    <dbReference type="NCBI Taxonomy" id="2974576"/>
    <lineage>
        <taxon>Bacteria</taxon>
        <taxon>Pseudomonadati</taxon>
        <taxon>Campylobacterota</taxon>
        <taxon>Epsilonproteobacteria</taxon>
        <taxon>Campylobacterales</taxon>
        <taxon>Campylobacteraceae</taxon>
        <taxon>Campylobacter</taxon>
    </lineage>
</organism>
<feature type="transmembrane region" description="Helical" evidence="6">
    <location>
        <begin position="31"/>
        <end position="50"/>
    </location>
</feature>
<accession>A0ABT7HS30</accession>
<sequence>MSVNIKNKIKLALQIVTNIKDKELMHYASSLSFHTIMSIIPVLLLSFSIFTQMPIFSEYYGKIKEFVFNALLPSHQDVIGAYLDSFLQNSLSLGIFGLVAIIFTSAMFFTDYEYVINRIMQTKKRSFYSSLSAYWTLITLAPLGLALSFYLSSKFQEILNSNEYTSWINFLSIFPYIIIWTIFCVTYLISVSEPISFKNALFGSFVASLAWYLGKSAFIYYAINNKTYLSLYGSFSIMLLFFLWVYISWVIFLYGLKICAFLEQKNKA</sequence>
<evidence type="ECO:0000313" key="8">
    <source>
        <dbReference type="Proteomes" id="UP001173801"/>
    </source>
</evidence>
<gene>
    <name evidence="7" type="ORF">NYG85_10175</name>
</gene>
<dbReference type="Proteomes" id="UP001173801">
    <property type="component" value="Unassembled WGS sequence"/>
</dbReference>
<evidence type="ECO:0000313" key="7">
    <source>
        <dbReference type="EMBL" id="MDL0089726.1"/>
    </source>
</evidence>
<keyword evidence="2" id="KW-1003">Cell membrane</keyword>
<dbReference type="InterPro" id="IPR017039">
    <property type="entry name" value="Virul_fac_BrkB"/>
</dbReference>
<dbReference type="PANTHER" id="PTHR30213">
    <property type="entry name" value="INNER MEMBRANE PROTEIN YHJD"/>
    <property type="match status" value="1"/>
</dbReference>
<comment type="caution">
    <text evidence="7">The sequence shown here is derived from an EMBL/GenBank/DDBJ whole genome shotgun (WGS) entry which is preliminary data.</text>
</comment>
<keyword evidence="4 6" id="KW-1133">Transmembrane helix</keyword>
<keyword evidence="3 6" id="KW-0812">Transmembrane</keyword>
<dbReference type="EMBL" id="JANURM010000019">
    <property type="protein sequence ID" value="MDL0089726.1"/>
    <property type="molecule type" value="Genomic_DNA"/>
</dbReference>
<feature type="transmembrane region" description="Helical" evidence="6">
    <location>
        <begin position="91"/>
        <end position="110"/>
    </location>
</feature>
<evidence type="ECO:0000256" key="2">
    <source>
        <dbReference type="ARBA" id="ARBA00022475"/>
    </source>
</evidence>
<evidence type="ECO:0000256" key="3">
    <source>
        <dbReference type="ARBA" id="ARBA00022692"/>
    </source>
</evidence>
<reference evidence="7" key="2">
    <citation type="journal article" date="2023" name="Microorganisms">
        <title>Isolation and Genomic Characteristics of Cat-Borne Campylobacter felis sp. nov. and Sheep-Borne Campylobacter ovis sp. nov.</title>
        <authorList>
            <person name="Wang H."/>
            <person name="Li Y."/>
            <person name="Gu Y."/>
            <person name="Zhou G."/>
            <person name="Chen X."/>
            <person name="Zhang X."/>
            <person name="Shao Z."/>
            <person name="Zhang J."/>
            <person name="Zhang M."/>
        </authorList>
    </citation>
    <scope>NUCLEOTIDE SEQUENCE</scope>
    <source>
        <strain evidence="7">PS10</strain>
    </source>
</reference>